<dbReference type="EMBL" id="OZ034819">
    <property type="protein sequence ID" value="CAL1393962.1"/>
    <property type="molecule type" value="Genomic_DNA"/>
</dbReference>
<name>A0AAV2F7Q3_9ROSI</name>
<evidence type="ECO:0000313" key="3">
    <source>
        <dbReference type="Proteomes" id="UP001497516"/>
    </source>
</evidence>
<feature type="region of interest" description="Disordered" evidence="1">
    <location>
        <begin position="1"/>
        <end position="32"/>
    </location>
</feature>
<protein>
    <submittedName>
        <fullName evidence="2">Uncharacterized protein</fullName>
    </submittedName>
</protein>
<gene>
    <name evidence="2" type="ORF">LTRI10_LOCUS34494</name>
</gene>
<sequence length="131" mass="14782">MRLPDSISELHSPSNNPNQSARLKKNHSSRPFPAAPSLPLLLLSHLRCITEPPTPLKWQSSLNENAVVVASTMTKAKIPLCHDKNSPPSHLSSTWESAGYDLQPPLDLRTTASFELHWRRWGEDRSLQEER</sequence>
<organism evidence="2 3">
    <name type="scientific">Linum trigynum</name>
    <dbReference type="NCBI Taxonomy" id="586398"/>
    <lineage>
        <taxon>Eukaryota</taxon>
        <taxon>Viridiplantae</taxon>
        <taxon>Streptophyta</taxon>
        <taxon>Embryophyta</taxon>
        <taxon>Tracheophyta</taxon>
        <taxon>Spermatophyta</taxon>
        <taxon>Magnoliopsida</taxon>
        <taxon>eudicotyledons</taxon>
        <taxon>Gunneridae</taxon>
        <taxon>Pentapetalae</taxon>
        <taxon>rosids</taxon>
        <taxon>fabids</taxon>
        <taxon>Malpighiales</taxon>
        <taxon>Linaceae</taxon>
        <taxon>Linum</taxon>
    </lineage>
</organism>
<proteinExistence type="predicted"/>
<dbReference type="AlphaFoldDB" id="A0AAV2F7Q3"/>
<keyword evidence="3" id="KW-1185">Reference proteome</keyword>
<evidence type="ECO:0000256" key="1">
    <source>
        <dbReference type="SAM" id="MobiDB-lite"/>
    </source>
</evidence>
<accession>A0AAV2F7Q3</accession>
<feature type="compositionally biased region" description="Polar residues" evidence="1">
    <location>
        <begin position="9"/>
        <end position="21"/>
    </location>
</feature>
<evidence type="ECO:0000313" key="2">
    <source>
        <dbReference type="EMBL" id="CAL1393962.1"/>
    </source>
</evidence>
<reference evidence="2 3" key="1">
    <citation type="submission" date="2024-04" db="EMBL/GenBank/DDBJ databases">
        <authorList>
            <person name="Fracassetti M."/>
        </authorList>
    </citation>
    <scope>NUCLEOTIDE SEQUENCE [LARGE SCALE GENOMIC DNA]</scope>
</reference>
<dbReference type="Proteomes" id="UP001497516">
    <property type="component" value="Chromosome 6"/>
</dbReference>